<dbReference type="Proteomes" id="UP000286268">
    <property type="component" value="Chromosome"/>
</dbReference>
<organism evidence="1 2">
    <name type="scientific">Clostridium manihotivorum</name>
    <dbReference type="NCBI Taxonomy" id="2320868"/>
    <lineage>
        <taxon>Bacteria</taxon>
        <taxon>Bacillati</taxon>
        <taxon>Bacillota</taxon>
        <taxon>Clostridia</taxon>
        <taxon>Eubacteriales</taxon>
        <taxon>Clostridiaceae</taxon>
        <taxon>Clostridium</taxon>
    </lineage>
</organism>
<dbReference type="AlphaFoldDB" id="A0A3R5QVI3"/>
<dbReference type="EMBL" id="CP025746">
    <property type="protein sequence ID" value="QAA30503.1"/>
    <property type="molecule type" value="Genomic_DNA"/>
</dbReference>
<dbReference type="RefSeq" id="WP_128210954.1">
    <property type="nucleotide sequence ID" value="NZ_CP025746.1"/>
</dbReference>
<evidence type="ECO:0000313" key="2">
    <source>
        <dbReference type="Proteomes" id="UP000286268"/>
    </source>
</evidence>
<gene>
    <name evidence="1" type="ORF">C1I91_01820</name>
</gene>
<protein>
    <submittedName>
        <fullName evidence="1">Uncharacterized protein</fullName>
    </submittedName>
</protein>
<dbReference type="KEGG" id="cmah:C1I91_01820"/>
<keyword evidence="2" id="KW-1185">Reference proteome</keyword>
<reference evidence="1 2" key="1">
    <citation type="submission" date="2018-01" db="EMBL/GenBank/DDBJ databases">
        <title>Genome Sequencing and Assembly of Anaerobacter polyendosporus strain CT4.</title>
        <authorList>
            <person name="Tachaapaikoon C."/>
            <person name="Sutheeworapong S."/>
            <person name="Jenjaroenpun P."/>
            <person name="Wongsurawat T."/>
            <person name="Nookeaw I."/>
            <person name="Cheawchanlertfa P."/>
            <person name="Kosugi A."/>
            <person name="Cheevadhanarak S."/>
            <person name="Ratanakhanokchai K."/>
        </authorList>
    </citation>
    <scope>NUCLEOTIDE SEQUENCE [LARGE SCALE GENOMIC DNA]</scope>
    <source>
        <strain evidence="1 2">CT4</strain>
    </source>
</reference>
<name>A0A3R5QVI3_9CLOT</name>
<accession>A0A3R5QVI3</accession>
<proteinExistence type="predicted"/>
<evidence type="ECO:0000313" key="1">
    <source>
        <dbReference type="EMBL" id="QAA30503.1"/>
    </source>
</evidence>
<sequence>MASNKYGFAVPDCNFGGAINTMLYERGYLMVNLGSKFDVFDCNGSRCGGIGTKESYVVIGRIASNAPHSWGMDGVVMVFTNGAGQPTVAYTVGGYGSEGGNCSSWASHFHTTNSAKDGVFKTYNRTINFFGYNCPPGTYVAPTLFRMEDLDFAYAGDETGVAVTLPLTDLSRANTISIKSAVINGNVVSSPRISSLSYPDNEYCVTHVTDRGVNNDVEGRW</sequence>